<feature type="region of interest" description="Disordered" evidence="1">
    <location>
        <begin position="1"/>
        <end position="45"/>
    </location>
</feature>
<keyword evidence="2" id="KW-0472">Membrane</keyword>
<keyword evidence="2" id="KW-0812">Transmembrane</keyword>
<organism evidence="3 4">
    <name type="scientific">Protea cynaroides</name>
    <dbReference type="NCBI Taxonomy" id="273540"/>
    <lineage>
        <taxon>Eukaryota</taxon>
        <taxon>Viridiplantae</taxon>
        <taxon>Streptophyta</taxon>
        <taxon>Embryophyta</taxon>
        <taxon>Tracheophyta</taxon>
        <taxon>Spermatophyta</taxon>
        <taxon>Magnoliopsida</taxon>
        <taxon>Proteales</taxon>
        <taxon>Proteaceae</taxon>
        <taxon>Protea</taxon>
    </lineage>
</organism>
<reference evidence="3" key="1">
    <citation type="journal article" date="2023" name="Plant J.">
        <title>The genome of the king protea, Protea cynaroides.</title>
        <authorList>
            <person name="Chang J."/>
            <person name="Duong T.A."/>
            <person name="Schoeman C."/>
            <person name="Ma X."/>
            <person name="Roodt D."/>
            <person name="Barker N."/>
            <person name="Li Z."/>
            <person name="Van de Peer Y."/>
            <person name="Mizrachi E."/>
        </authorList>
    </citation>
    <scope>NUCLEOTIDE SEQUENCE</scope>
    <source>
        <tissue evidence="3">Young leaves</tissue>
    </source>
</reference>
<evidence type="ECO:0000256" key="2">
    <source>
        <dbReference type="SAM" id="Phobius"/>
    </source>
</evidence>
<sequence length="171" mass="18805">MAPRTKSAAVRGGLTGTTRGFFPARPCPGAGEGLDLSGRARGSPERQVRLSTAPTTRNLKIYPKNGGVLDHRESTGRPCPSQPPVGRGGWVRMVSQIRVGSCEAGPVFLTRIGFQPARSLEGRLCGGSRKGFSRAYIRLIFGKNILYILLFRFLGRIHYHIFMNNLLFYNL</sequence>
<protein>
    <submittedName>
        <fullName evidence="3">Uncharacterized protein</fullName>
    </submittedName>
</protein>
<evidence type="ECO:0000313" key="3">
    <source>
        <dbReference type="EMBL" id="KAJ4941347.1"/>
    </source>
</evidence>
<dbReference type="AlphaFoldDB" id="A0A9Q0JQT5"/>
<evidence type="ECO:0000313" key="4">
    <source>
        <dbReference type="Proteomes" id="UP001141806"/>
    </source>
</evidence>
<keyword evidence="4" id="KW-1185">Reference proteome</keyword>
<dbReference type="Proteomes" id="UP001141806">
    <property type="component" value="Unassembled WGS sequence"/>
</dbReference>
<gene>
    <name evidence="3" type="ORF">NE237_000086</name>
</gene>
<feature type="transmembrane region" description="Helical" evidence="2">
    <location>
        <begin position="144"/>
        <end position="162"/>
    </location>
</feature>
<keyword evidence="2" id="KW-1133">Transmembrane helix</keyword>
<evidence type="ECO:0000256" key="1">
    <source>
        <dbReference type="SAM" id="MobiDB-lite"/>
    </source>
</evidence>
<name>A0A9Q0JQT5_9MAGN</name>
<accession>A0A9Q0JQT5</accession>
<proteinExistence type="predicted"/>
<comment type="caution">
    <text evidence="3">The sequence shown here is derived from an EMBL/GenBank/DDBJ whole genome shotgun (WGS) entry which is preliminary data.</text>
</comment>
<dbReference type="EMBL" id="JAMYWD010001691">
    <property type="protein sequence ID" value="KAJ4941347.1"/>
    <property type="molecule type" value="Genomic_DNA"/>
</dbReference>
<feature type="region of interest" description="Disordered" evidence="1">
    <location>
        <begin position="64"/>
        <end position="83"/>
    </location>
</feature>